<dbReference type="AlphaFoldDB" id="A0A2I4EG58"/>
<keyword evidence="7" id="KW-1185">Reference proteome</keyword>
<evidence type="ECO:0000256" key="1">
    <source>
        <dbReference type="ARBA" id="ARBA00004123"/>
    </source>
</evidence>
<evidence type="ECO:0000256" key="6">
    <source>
        <dbReference type="SAM" id="MobiDB-lite"/>
    </source>
</evidence>
<dbReference type="Gene3D" id="1.10.10.60">
    <property type="entry name" value="Homeodomain-like"/>
    <property type="match status" value="2"/>
</dbReference>
<keyword evidence="5" id="KW-0539">Nucleus</keyword>
<protein>
    <submittedName>
        <fullName evidence="8">Myb-related protein 308-like</fullName>
    </submittedName>
</protein>
<feature type="compositionally biased region" description="Low complexity" evidence="6">
    <location>
        <begin position="145"/>
        <end position="155"/>
    </location>
</feature>
<feature type="region of interest" description="Disordered" evidence="6">
    <location>
        <begin position="121"/>
        <end position="188"/>
    </location>
</feature>
<reference evidence="8" key="1">
    <citation type="submission" date="2025-08" db="UniProtKB">
        <authorList>
            <consortium name="RefSeq"/>
        </authorList>
    </citation>
    <scope>IDENTIFICATION</scope>
    <source>
        <tissue evidence="8">Leaves</tissue>
    </source>
</reference>
<dbReference type="InterPro" id="IPR009057">
    <property type="entry name" value="Homeodomain-like_sf"/>
</dbReference>
<evidence type="ECO:0000256" key="4">
    <source>
        <dbReference type="ARBA" id="ARBA00023163"/>
    </source>
</evidence>
<dbReference type="Proteomes" id="UP000235220">
    <property type="component" value="Chromosome 7"/>
</dbReference>
<dbReference type="RefSeq" id="XP_018818389.1">
    <property type="nucleotide sequence ID" value="XM_018962844.2"/>
</dbReference>
<keyword evidence="3" id="KW-0238">DNA-binding</keyword>
<dbReference type="GO" id="GO:0006355">
    <property type="term" value="P:regulation of DNA-templated transcription"/>
    <property type="evidence" value="ECO:0000318"/>
    <property type="project" value="GO_Central"/>
</dbReference>
<dbReference type="PANTHER" id="PTHR47999">
    <property type="entry name" value="TRANSCRIPTION FACTOR MYB8-RELATED-RELATED"/>
    <property type="match status" value="1"/>
</dbReference>
<organism evidence="7 8">
    <name type="scientific">Juglans regia</name>
    <name type="common">English walnut</name>
    <dbReference type="NCBI Taxonomy" id="51240"/>
    <lineage>
        <taxon>Eukaryota</taxon>
        <taxon>Viridiplantae</taxon>
        <taxon>Streptophyta</taxon>
        <taxon>Embryophyta</taxon>
        <taxon>Tracheophyta</taxon>
        <taxon>Spermatophyta</taxon>
        <taxon>Magnoliopsida</taxon>
        <taxon>eudicotyledons</taxon>
        <taxon>Gunneridae</taxon>
        <taxon>Pentapetalae</taxon>
        <taxon>rosids</taxon>
        <taxon>fabids</taxon>
        <taxon>Fagales</taxon>
        <taxon>Juglandaceae</taxon>
        <taxon>Juglans</taxon>
    </lineage>
</organism>
<dbReference type="PROSITE" id="PS50090">
    <property type="entry name" value="MYB_LIKE"/>
    <property type="match status" value="2"/>
</dbReference>
<dbReference type="GO" id="GO:0000987">
    <property type="term" value="F:cis-regulatory region sequence-specific DNA binding"/>
    <property type="evidence" value="ECO:0000318"/>
    <property type="project" value="GO_Central"/>
</dbReference>
<evidence type="ECO:0000256" key="2">
    <source>
        <dbReference type="ARBA" id="ARBA00023015"/>
    </source>
</evidence>
<dbReference type="PROSITE" id="PS51294">
    <property type="entry name" value="HTH_MYB"/>
    <property type="match status" value="2"/>
</dbReference>
<dbReference type="CDD" id="cd00167">
    <property type="entry name" value="SANT"/>
    <property type="match status" value="2"/>
</dbReference>
<dbReference type="GeneID" id="108989285"/>
<dbReference type="KEGG" id="jre:108989285"/>
<keyword evidence="2" id="KW-0805">Transcription regulation</keyword>
<dbReference type="SUPFAM" id="SSF46689">
    <property type="entry name" value="Homeodomain-like"/>
    <property type="match status" value="1"/>
</dbReference>
<dbReference type="SMR" id="A0A2I4EG58"/>
<evidence type="ECO:0000313" key="8">
    <source>
        <dbReference type="RefSeq" id="XP_018818389.1"/>
    </source>
</evidence>
<feature type="compositionally biased region" description="Basic and acidic residues" evidence="6">
    <location>
        <begin position="127"/>
        <end position="138"/>
    </location>
</feature>
<dbReference type="PANTHER" id="PTHR47999:SF9">
    <property type="entry name" value="TRANSCRIPTION REPRESSOR MYB5-LIKE"/>
    <property type="match status" value="1"/>
</dbReference>
<dbReference type="InterPro" id="IPR001005">
    <property type="entry name" value="SANT/Myb"/>
</dbReference>
<gene>
    <name evidence="8" type="primary">LOC108989285</name>
</gene>
<evidence type="ECO:0000256" key="5">
    <source>
        <dbReference type="ARBA" id="ARBA00023242"/>
    </source>
</evidence>
<proteinExistence type="predicted"/>
<dbReference type="InterPro" id="IPR015495">
    <property type="entry name" value="Myb_TF_plants"/>
</dbReference>
<evidence type="ECO:0000256" key="3">
    <source>
        <dbReference type="ARBA" id="ARBA00023125"/>
    </source>
</evidence>
<dbReference type="Gramene" id="Jr07_08920_p1">
    <property type="protein sequence ID" value="cds.Jr07_08920_p1"/>
    <property type="gene ID" value="Jr07_08920"/>
</dbReference>
<dbReference type="FunFam" id="1.10.10.60:FF:000121">
    <property type="entry name" value="Myb transcription factor"/>
    <property type="match status" value="1"/>
</dbReference>
<evidence type="ECO:0000313" key="7">
    <source>
        <dbReference type="Proteomes" id="UP000235220"/>
    </source>
</evidence>
<comment type="subcellular location">
    <subcellularLocation>
        <location evidence="1">Nucleus</location>
    </subcellularLocation>
</comment>
<dbReference type="OrthoDB" id="2143914at2759"/>
<dbReference type="GO" id="GO:0005634">
    <property type="term" value="C:nucleus"/>
    <property type="evidence" value="ECO:0000318"/>
    <property type="project" value="GO_Central"/>
</dbReference>
<dbReference type="Pfam" id="PF00249">
    <property type="entry name" value="Myb_DNA-binding"/>
    <property type="match status" value="2"/>
</dbReference>
<accession>A0A2I4EG58</accession>
<keyword evidence="4" id="KW-0804">Transcription</keyword>
<dbReference type="InterPro" id="IPR017930">
    <property type="entry name" value="Myb_dom"/>
</dbReference>
<sequence length="311" mass="35127">MVRAPCCSKVGLHRGPWTPREDTLLTKYIQAHGEGHWRSLPKKAGLLRCGKSCRLRWMNYLRPNIKRGNITTDEDDLIIRLHSLLGNRWSLIAGRLPGRTDNEIKNYWNTHLSKRLLITGRGNTDLDTNKKSTEPGHELKRKSSKNSNTNKNNKSNNRKMKNKGIANIESEKQKVHLPKPTRIASFPIPRNESFDCSTISGSSGQEKSEDILCFGSKVESIPWCHLEGVAWNGFKDGRDQENGVGFLIGAGDHHHHGLVNNGSDFDQCQSAHIPTGDHNSLEKLYEEYLELLKTEESQVELDSFAESLLLL</sequence>
<name>A0A2I4EG58_JUGRE</name>
<dbReference type="SMART" id="SM00717">
    <property type="entry name" value="SANT"/>
    <property type="match status" value="2"/>
</dbReference>